<evidence type="ECO:0000313" key="1">
    <source>
        <dbReference type="EMBL" id="MPC78492.1"/>
    </source>
</evidence>
<dbReference type="EMBL" id="VSRR010048567">
    <property type="protein sequence ID" value="MPC78492.1"/>
    <property type="molecule type" value="Genomic_DNA"/>
</dbReference>
<dbReference type="AlphaFoldDB" id="A0A5B7I404"/>
<accession>A0A5B7I404</accession>
<sequence>MEAWKGVTIELLKGIAQQPDCGVIFLSDIYPPDILIQELDLKWTQHRGAAFFWIRAIKRHSDDSDAMRHFSHLVPLARRVSLPLSVG</sequence>
<evidence type="ECO:0000313" key="2">
    <source>
        <dbReference type="Proteomes" id="UP000324222"/>
    </source>
</evidence>
<name>A0A5B7I404_PORTR</name>
<keyword evidence="2" id="KW-1185">Reference proteome</keyword>
<organism evidence="1 2">
    <name type="scientific">Portunus trituberculatus</name>
    <name type="common">Swimming crab</name>
    <name type="synonym">Neptunus trituberculatus</name>
    <dbReference type="NCBI Taxonomy" id="210409"/>
    <lineage>
        <taxon>Eukaryota</taxon>
        <taxon>Metazoa</taxon>
        <taxon>Ecdysozoa</taxon>
        <taxon>Arthropoda</taxon>
        <taxon>Crustacea</taxon>
        <taxon>Multicrustacea</taxon>
        <taxon>Malacostraca</taxon>
        <taxon>Eumalacostraca</taxon>
        <taxon>Eucarida</taxon>
        <taxon>Decapoda</taxon>
        <taxon>Pleocyemata</taxon>
        <taxon>Brachyura</taxon>
        <taxon>Eubrachyura</taxon>
        <taxon>Portunoidea</taxon>
        <taxon>Portunidae</taxon>
        <taxon>Portuninae</taxon>
        <taxon>Portunus</taxon>
    </lineage>
</organism>
<comment type="caution">
    <text evidence="1">The sequence shown here is derived from an EMBL/GenBank/DDBJ whole genome shotgun (WGS) entry which is preliminary data.</text>
</comment>
<protein>
    <submittedName>
        <fullName evidence="1">Uncharacterized protein</fullName>
    </submittedName>
</protein>
<gene>
    <name evidence="1" type="ORF">E2C01_072979</name>
</gene>
<proteinExistence type="predicted"/>
<reference evidence="1 2" key="1">
    <citation type="submission" date="2019-05" db="EMBL/GenBank/DDBJ databases">
        <title>Another draft genome of Portunus trituberculatus and its Hox gene families provides insights of decapod evolution.</title>
        <authorList>
            <person name="Jeong J.-H."/>
            <person name="Song I."/>
            <person name="Kim S."/>
            <person name="Choi T."/>
            <person name="Kim D."/>
            <person name="Ryu S."/>
            <person name="Kim W."/>
        </authorList>
    </citation>
    <scope>NUCLEOTIDE SEQUENCE [LARGE SCALE GENOMIC DNA]</scope>
    <source>
        <tissue evidence="1">Muscle</tissue>
    </source>
</reference>
<dbReference type="Proteomes" id="UP000324222">
    <property type="component" value="Unassembled WGS sequence"/>
</dbReference>